<evidence type="ECO:0000313" key="1">
    <source>
        <dbReference type="EMBL" id="QSV37259.1"/>
    </source>
</evidence>
<sequence>MNSFFLPHVSGCGSWQSIVASFERKERYHADYLYPWLGESFTSLGWLEGARICQRLAGQAEEQAERFQALQKLLLLSETPRLPTCVRVAESLADPQESTSLPSVKLHGGFLPLSWEPFLVQAMAKETTYRDALEILAYQNKMSEPLIQWILFTENRHCREIYEFHRKVPEMGAIREISMRERPNLP</sequence>
<accession>A0A8A2H8F0</accession>
<keyword evidence="1" id="KW-0150">Chloroplast</keyword>
<reference evidence="1" key="1">
    <citation type="journal article" date="2021" name="Mitochondrial DNA Part B Resour">
        <title>A gene-rich and compact chloroplast genome of the green alga Nephroselmis pyriformis (N.Carter) Ettl 1982 from the shores of Mersin (Eastern Mediterranean Sea).</title>
        <authorList>
            <person name="Gastineau R."/>
            <person name="Konucu M."/>
            <person name="Tekdal D."/>
            <person name="Lemieux C."/>
            <person name="Turmel M."/>
            <person name="Witkowski A."/>
            <person name="Eker-Develi E."/>
        </authorList>
    </citation>
    <scope>NUCLEOTIDE SEQUENCE</scope>
    <source>
        <strain evidence="1">MED1</strain>
    </source>
</reference>
<name>A0A8A2H8F0_9CHLO</name>
<dbReference type="RefSeq" id="YP_010231190.1">
    <property type="nucleotide sequence ID" value="NC_059722.1"/>
</dbReference>
<proteinExistence type="predicted"/>
<dbReference type="EMBL" id="MW077730">
    <property type="protein sequence ID" value="QSV37259.1"/>
    <property type="molecule type" value="Genomic_DNA"/>
</dbReference>
<keyword evidence="1" id="KW-0934">Plastid</keyword>
<dbReference type="AlphaFoldDB" id="A0A8A2H8F0"/>
<dbReference type="GeneID" id="69223221"/>
<geneLocation type="chloroplast" evidence="1"/>
<gene>
    <name evidence="1" type="primary">orf186a</name>
</gene>
<organism evidence="1">
    <name type="scientific">Nephroselmis pyriformis</name>
    <dbReference type="NCBI Taxonomy" id="156128"/>
    <lineage>
        <taxon>Eukaryota</taxon>
        <taxon>Viridiplantae</taxon>
        <taxon>Chlorophyta</taxon>
        <taxon>Nephroselmidophyceae</taxon>
        <taxon>Nephroselmidales</taxon>
        <taxon>Nephroselmidaceae</taxon>
        <taxon>Nephroselmis</taxon>
    </lineage>
</organism>
<protein>
    <submittedName>
        <fullName evidence="1">Uncharacterized protein</fullName>
    </submittedName>
</protein>